<dbReference type="EMBL" id="JAVRDO010000015">
    <property type="protein sequence ID" value="MDX9688800.1"/>
    <property type="molecule type" value="Genomic_DNA"/>
</dbReference>
<dbReference type="Proteomes" id="UP001281217">
    <property type="component" value="Unassembled WGS sequence"/>
</dbReference>
<protein>
    <submittedName>
        <fullName evidence="2">Uncharacterized protein</fullName>
    </submittedName>
</protein>
<gene>
    <name evidence="2" type="ORF">RED13_000356</name>
</gene>
<evidence type="ECO:0000313" key="2">
    <source>
        <dbReference type="EMBL" id="MDX9688800.1"/>
    </source>
</evidence>
<organism evidence="2 3">
    <name type="scientific">Halopseudomonas formosensis</name>
    <dbReference type="NCBI Taxonomy" id="1002526"/>
    <lineage>
        <taxon>Bacteria</taxon>
        <taxon>Pseudomonadati</taxon>
        <taxon>Pseudomonadota</taxon>
        <taxon>Gammaproteobacteria</taxon>
        <taxon>Pseudomonadales</taxon>
        <taxon>Pseudomonadaceae</taxon>
        <taxon>Halopseudomonas</taxon>
    </lineage>
</organism>
<feature type="transmembrane region" description="Helical" evidence="1">
    <location>
        <begin position="59"/>
        <end position="81"/>
    </location>
</feature>
<accession>A0ABU5C192</accession>
<keyword evidence="1" id="KW-0812">Transmembrane</keyword>
<keyword evidence="3" id="KW-1185">Reference proteome</keyword>
<keyword evidence="1" id="KW-1133">Transmembrane helix</keyword>
<name>A0ABU5C192_9GAMM</name>
<reference evidence="3" key="1">
    <citation type="submission" date="2023-07" db="EMBL/GenBank/DDBJ databases">
        <authorList>
            <person name="de Witt J."/>
        </authorList>
    </citation>
    <scope>NUCLEOTIDE SEQUENCE [LARGE SCALE GENOMIC DNA]</scope>
    <source>
        <strain evidence="3">FZJ</strain>
    </source>
</reference>
<comment type="caution">
    <text evidence="2">The sequence shown here is derived from an EMBL/GenBank/DDBJ whole genome shotgun (WGS) entry which is preliminary data.</text>
</comment>
<evidence type="ECO:0000256" key="1">
    <source>
        <dbReference type="SAM" id="Phobius"/>
    </source>
</evidence>
<keyword evidence="1" id="KW-0472">Membrane</keyword>
<evidence type="ECO:0000313" key="3">
    <source>
        <dbReference type="Proteomes" id="UP001281217"/>
    </source>
</evidence>
<proteinExistence type="predicted"/>
<sequence>MTPQAGEVKSGLLWKQEHLSPLPIPTGQPAADVLGMIWRKNDIYLDIGSLSLSGGWVTLYSMSLIFAGGILLALFQGIFLAA</sequence>
<feature type="non-terminal residue" evidence="2">
    <location>
        <position position="82"/>
    </location>
</feature>